<dbReference type="Pfam" id="PF12704">
    <property type="entry name" value="MacB_PCD"/>
    <property type="match status" value="1"/>
</dbReference>
<dbReference type="InterPro" id="IPR025857">
    <property type="entry name" value="MacB_PCD"/>
</dbReference>
<evidence type="ECO:0000259" key="10">
    <source>
        <dbReference type="Pfam" id="PF12704"/>
    </source>
</evidence>
<evidence type="ECO:0000256" key="4">
    <source>
        <dbReference type="ARBA" id="ARBA00022475"/>
    </source>
</evidence>
<sequence length="397" mass="44317">MSIYFELTMALHYLRAKNIRFCSVMTLFSVMGIALGVATLIVVMSVMNGFQEELLNFILGTNGHIKVFLDKNINPNYKEVAESIEKIPGIAKAIPVTSDQIIIEASGSVTAAIVKGVEKPMIQDNIIAGNLQNFDNGIIIGTHLAELLNVYCGDKITFISPEVVLGEIPKMQQYEIIGIFDAGKFEDYNILIYMPLKMAQDFLDYTDSIRNIEVFVDNIDKSDRLAEIIEQTTQMKSESWQSHHRDYFNTITTEKNVMLLILTLIIVVAAFNIISNLMIIVQTKKSAIAIMRTFGATSWSIIRIFCICGLMIGFVGTCFGCIIGVTFALNIENIKTLCENIQFSTSITHFFSNLPVILVTYDVIYVAILALSLSFLATIIPALQAVRQDPAEILRYE</sequence>
<dbReference type="AlphaFoldDB" id="A0A1E7QJG3"/>
<dbReference type="Proteomes" id="UP000175679">
    <property type="component" value="Unassembled WGS sequence"/>
</dbReference>
<dbReference type="InterPro" id="IPR003838">
    <property type="entry name" value="ABC3_permease_C"/>
</dbReference>
<keyword evidence="12" id="KW-1185">Reference proteome</keyword>
<accession>A0A1E7QJG3</accession>
<feature type="transmembrane region" description="Helical" evidence="8">
    <location>
        <begin position="21"/>
        <end position="47"/>
    </location>
</feature>
<feature type="domain" description="MacB-like periplasmic core" evidence="10">
    <location>
        <begin position="26"/>
        <end position="231"/>
    </location>
</feature>
<feature type="transmembrane region" description="Helical" evidence="8">
    <location>
        <begin position="257"/>
        <end position="281"/>
    </location>
</feature>
<dbReference type="Pfam" id="PF02687">
    <property type="entry name" value="FtsX"/>
    <property type="match status" value="1"/>
</dbReference>
<dbReference type="PANTHER" id="PTHR30489:SF0">
    <property type="entry name" value="LIPOPROTEIN-RELEASING SYSTEM TRANSMEMBRANE PROTEIN LOLE"/>
    <property type="match status" value="1"/>
</dbReference>
<organism evidence="11 12">
    <name type="scientific">Wolbachia pipientis</name>
    <dbReference type="NCBI Taxonomy" id="955"/>
    <lineage>
        <taxon>Bacteria</taxon>
        <taxon>Pseudomonadati</taxon>
        <taxon>Pseudomonadota</taxon>
        <taxon>Alphaproteobacteria</taxon>
        <taxon>Rickettsiales</taxon>
        <taxon>Anaplasmataceae</taxon>
        <taxon>Wolbachieae</taxon>
        <taxon>Wolbachia</taxon>
    </lineage>
</organism>
<evidence type="ECO:0000256" key="5">
    <source>
        <dbReference type="ARBA" id="ARBA00022692"/>
    </source>
</evidence>
<keyword evidence="3" id="KW-0813">Transport</keyword>
<evidence type="ECO:0000313" key="12">
    <source>
        <dbReference type="Proteomes" id="UP000175679"/>
    </source>
</evidence>
<keyword evidence="6 8" id="KW-1133">Transmembrane helix</keyword>
<dbReference type="PANTHER" id="PTHR30489">
    <property type="entry name" value="LIPOPROTEIN-RELEASING SYSTEM TRANSMEMBRANE PROTEIN LOLE"/>
    <property type="match status" value="1"/>
</dbReference>
<keyword evidence="4" id="KW-1003">Cell membrane</keyword>
<evidence type="ECO:0000256" key="7">
    <source>
        <dbReference type="ARBA" id="ARBA00023136"/>
    </source>
</evidence>
<evidence type="ECO:0000256" key="1">
    <source>
        <dbReference type="ARBA" id="ARBA00004651"/>
    </source>
</evidence>
<dbReference type="RefSeq" id="WP_070065102.1">
    <property type="nucleotide sequence ID" value="NZ_MJMG01000007.1"/>
</dbReference>
<dbReference type="InterPro" id="IPR051447">
    <property type="entry name" value="Lipoprotein-release_system"/>
</dbReference>
<dbReference type="GO" id="GO:0044874">
    <property type="term" value="P:lipoprotein localization to outer membrane"/>
    <property type="evidence" value="ECO:0007669"/>
    <property type="project" value="TreeGrafter"/>
</dbReference>
<comment type="caution">
    <text evidence="11">The sequence shown here is derived from an EMBL/GenBank/DDBJ whole genome shotgun (WGS) entry which is preliminary data.</text>
</comment>
<evidence type="ECO:0000313" key="11">
    <source>
        <dbReference type="EMBL" id="OEY86622.1"/>
    </source>
</evidence>
<evidence type="ECO:0000259" key="9">
    <source>
        <dbReference type="Pfam" id="PF02687"/>
    </source>
</evidence>
<protein>
    <recommendedName>
        <fullName evidence="13">Lipoprotein-releasing ABC transporter permease subunit</fullName>
    </recommendedName>
</protein>
<gene>
    <name evidence="11" type="ORF">BIY23_02880</name>
</gene>
<name>A0A1E7QJG3_WOLPI</name>
<dbReference type="GO" id="GO:0098797">
    <property type="term" value="C:plasma membrane protein complex"/>
    <property type="evidence" value="ECO:0007669"/>
    <property type="project" value="TreeGrafter"/>
</dbReference>
<evidence type="ECO:0000256" key="8">
    <source>
        <dbReference type="SAM" id="Phobius"/>
    </source>
</evidence>
<feature type="transmembrane region" description="Helical" evidence="8">
    <location>
        <begin position="302"/>
        <end position="329"/>
    </location>
</feature>
<keyword evidence="5 8" id="KW-0812">Transmembrane</keyword>
<evidence type="ECO:0000256" key="3">
    <source>
        <dbReference type="ARBA" id="ARBA00022448"/>
    </source>
</evidence>
<keyword evidence="7 8" id="KW-0472">Membrane</keyword>
<feature type="domain" description="ABC3 transporter permease C-terminal" evidence="9">
    <location>
        <begin position="260"/>
        <end position="390"/>
    </location>
</feature>
<evidence type="ECO:0000256" key="2">
    <source>
        <dbReference type="ARBA" id="ARBA00005236"/>
    </source>
</evidence>
<dbReference type="InterPro" id="IPR011925">
    <property type="entry name" value="LolCE_TM"/>
</dbReference>
<reference evidence="11 12" key="1">
    <citation type="submission" date="2016-09" db="EMBL/GenBank/DDBJ databases">
        <title>Genomic evidence for plant-parasitic nematodes as the earliest Wolbachia hosts.</title>
        <authorList>
            <person name="Brown A.M."/>
            <person name="Wasala S.K."/>
            <person name="Howe D.K."/>
            <person name="Peetz A.B."/>
            <person name="Zasada I.A."/>
            <person name="Denver D.R."/>
        </authorList>
    </citation>
    <scope>NUCLEOTIDE SEQUENCE [LARGE SCALE GENOMIC DNA]</scope>
    <source>
        <strain evidence="12">wPpe</strain>
    </source>
</reference>
<comment type="similarity">
    <text evidence="2">Belongs to the ABC-4 integral membrane protein family. LolC/E subfamily.</text>
</comment>
<comment type="subcellular location">
    <subcellularLocation>
        <location evidence="1">Cell membrane</location>
        <topology evidence="1">Multi-pass membrane protein</topology>
    </subcellularLocation>
</comment>
<dbReference type="GO" id="GO:0042953">
    <property type="term" value="P:lipoprotein transport"/>
    <property type="evidence" value="ECO:0007669"/>
    <property type="project" value="InterPro"/>
</dbReference>
<feature type="transmembrane region" description="Helical" evidence="8">
    <location>
        <begin position="363"/>
        <end position="386"/>
    </location>
</feature>
<dbReference type="EMBL" id="MJMG01000007">
    <property type="protein sequence ID" value="OEY86622.1"/>
    <property type="molecule type" value="Genomic_DNA"/>
</dbReference>
<evidence type="ECO:0000256" key="6">
    <source>
        <dbReference type="ARBA" id="ARBA00022989"/>
    </source>
</evidence>
<dbReference type="NCBIfam" id="TIGR02212">
    <property type="entry name" value="lolCE"/>
    <property type="match status" value="1"/>
</dbReference>
<evidence type="ECO:0008006" key="13">
    <source>
        <dbReference type="Google" id="ProtNLM"/>
    </source>
</evidence>
<proteinExistence type="inferred from homology"/>
<dbReference type="OrthoDB" id="9808461at2"/>